<evidence type="ECO:0000313" key="3">
    <source>
        <dbReference type="Proteomes" id="UP000007089"/>
    </source>
</evidence>
<proteinExistence type="predicted"/>
<dbReference type="Proteomes" id="UP000007089">
    <property type="component" value="Chromosome"/>
</dbReference>
<dbReference type="EMBL" id="CP001359">
    <property type="protein sequence ID" value="ACL66210.1"/>
    <property type="molecule type" value="Genomic_DNA"/>
</dbReference>
<dbReference type="PIRSF" id="PIRSF018072">
    <property type="entry name" value="UCP018072"/>
    <property type="match status" value="1"/>
</dbReference>
<reference evidence="2" key="1">
    <citation type="submission" date="2009-01" db="EMBL/GenBank/DDBJ databases">
        <title>Complete sequence of Anaeromyxobacter dehalogenans 2CP-1.</title>
        <authorList>
            <consortium name="US DOE Joint Genome Institute"/>
            <person name="Lucas S."/>
            <person name="Copeland A."/>
            <person name="Lapidus A."/>
            <person name="Glavina del Rio T."/>
            <person name="Dalin E."/>
            <person name="Tice H."/>
            <person name="Bruce D."/>
            <person name="Goodwin L."/>
            <person name="Pitluck S."/>
            <person name="Saunders E."/>
            <person name="Brettin T."/>
            <person name="Detter J.C."/>
            <person name="Han C."/>
            <person name="Larimer F."/>
            <person name="Land M."/>
            <person name="Hauser L."/>
            <person name="Kyrpides N."/>
            <person name="Ovchinnikova G."/>
            <person name="Beliaev A.S."/>
            <person name="Richardson P."/>
        </authorList>
    </citation>
    <scope>NUCLEOTIDE SEQUENCE</scope>
    <source>
        <strain evidence="2">2CP-1</strain>
    </source>
</reference>
<evidence type="ECO:0000313" key="2">
    <source>
        <dbReference type="EMBL" id="ACL66210.1"/>
    </source>
</evidence>
<gene>
    <name evidence="2" type="ordered locus">A2cp1_2873</name>
</gene>
<dbReference type="SUPFAM" id="SSF54637">
    <property type="entry name" value="Thioesterase/thiol ester dehydrase-isomerase"/>
    <property type="match status" value="1"/>
</dbReference>
<accession>B8JER4</accession>
<dbReference type="AlphaFoldDB" id="B8JER4"/>
<dbReference type="InterPro" id="IPR029069">
    <property type="entry name" value="HotDog_dom_sf"/>
</dbReference>
<dbReference type="InterPro" id="IPR039569">
    <property type="entry name" value="FAS1-like_DH_region"/>
</dbReference>
<dbReference type="KEGG" id="acp:A2cp1_2873"/>
<protein>
    <recommendedName>
        <fullName evidence="1">FAS1-like dehydratase domain-containing protein</fullName>
    </recommendedName>
</protein>
<sequence>MGDRVPIDRKHLGRRYGPYRFTVGLEQIRDFAAATGGGVPGRVFAVPPERAHPWTWDEAAAAASPHGGLVAPPTFAAAFAIQPFANACADPALGVNVLRLVHAEQSFELEAPVRPGDVLETEGEITRIQDRGSLDFLEVTTETRNQRGERVVRGVWTAIIRN</sequence>
<organism evidence="2 3">
    <name type="scientific">Anaeromyxobacter dehalogenans (strain ATCC BAA-258 / DSM 21875 / 2CP-1)</name>
    <dbReference type="NCBI Taxonomy" id="455488"/>
    <lineage>
        <taxon>Bacteria</taxon>
        <taxon>Pseudomonadati</taxon>
        <taxon>Myxococcota</taxon>
        <taxon>Myxococcia</taxon>
        <taxon>Myxococcales</taxon>
        <taxon>Cystobacterineae</taxon>
        <taxon>Anaeromyxobacteraceae</taxon>
        <taxon>Anaeromyxobacter</taxon>
    </lineage>
</organism>
<keyword evidence="3" id="KW-1185">Reference proteome</keyword>
<dbReference type="CDD" id="cd03441">
    <property type="entry name" value="R_hydratase_like"/>
    <property type="match status" value="1"/>
</dbReference>
<dbReference type="Gene3D" id="3.10.129.10">
    <property type="entry name" value="Hotdog Thioesterase"/>
    <property type="match status" value="1"/>
</dbReference>
<dbReference type="HOGENOM" id="CLU_116276_0_0_7"/>
<evidence type="ECO:0000259" key="1">
    <source>
        <dbReference type="Pfam" id="PF13452"/>
    </source>
</evidence>
<dbReference type="Pfam" id="PF13452">
    <property type="entry name" value="FAS1_DH_region"/>
    <property type="match status" value="1"/>
</dbReference>
<name>B8JER4_ANAD2</name>
<dbReference type="InterPro" id="IPR016709">
    <property type="entry name" value="HadA-like"/>
</dbReference>
<feature type="domain" description="FAS1-like dehydratase" evidence="1">
    <location>
        <begin position="11"/>
        <end position="152"/>
    </location>
</feature>